<evidence type="ECO:0000313" key="1">
    <source>
        <dbReference type="EMBL" id="KAI3805090.1"/>
    </source>
</evidence>
<protein>
    <submittedName>
        <fullName evidence="1">Uncharacterized protein</fullName>
    </submittedName>
</protein>
<accession>A0ACB9IC52</accession>
<name>A0ACB9IC52_9ASTR</name>
<sequence>MLTAENIYYLHKIEALANERLRFFRNKEYLSQQQETNKSNKRPQSTPSIIEEDHPKKRKVAAVVRTPPVVAVSNERLKEFIVKDMKGTDVKLVIQKTLYKSDTEKGLNRLNMPVNQLENNEFLTADEKQILNKRNPKENDIEVPLLGPTLEVYGEPMKLKMWHMASTVNYVLTTGWFKFWKENEEHLPKNSKIQVWSFRRDQHLCFAVNHL</sequence>
<dbReference type="Proteomes" id="UP001056120">
    <property type="component" value="Linkage Group LG09"/>
</dbReference>
<evidence type="ECO:0000313" key="2">
    <source>
        <dbReference type="Proteomes" id="UP001056120"/>
    </source>
</evidence>
<proteinExistence type="predicted"/>
<keyword evidence="2" id="KW-1185">Reference proteome</keyword>
<reference evidence="2" key="1">
    <citation type="journal article" date="2022" name="Mol. Ecol. Resour.">
        <title>The genomes of chicory, endive, great burdock and yacon provide insights into Asteraceae palaeo-polyploidization history and plant inulin production.</title>
        <authorList>
            <person name="Fan W."/>
            <person name="Wang S."/>
            <person name="Wang H."/>
            <person name="Wang A."/>
            <person name="Jiang F."/>
            <person name="Liu H."/>
            <person name="Zhao H."/>
            <person name="Xu D."/>
            <person name="Zhang Y."/>
        </authorList>
    </citation>
    <scope>NUCLEOTIDE SEQUENCE [LARGE SCALE GENOMIC DNA]</scope>
    <source>
        <strain evidence="2">cv. Yunnan</strain>
    </source>
</reference>
<comment type="caution">
    <text evidence="1">The sequence shown here is derived from an EMBL/GenBank/DDBJ whole genome shotgun (WGS) entry which is preliminary data.</text>
</comment>
<organism evidence="1 2">
    <name type="scientific">Smallanthus sonchifolius</name>
    <dbReference type="NCBI Taxonomy" id="185202"/>
    <lineage>
        <taxon>Eukaryota</taxon>
        <taxon>Viridiplantae</taxon>
        <taxon>Streptophyta</taxon>
        <taxon>Embryophyta</taxon>
        <taxon>Tracheophyta</taxon>
        <taxon>Spermatophyta</taxon>
        <taxon>Magnoliopsida</taxon>
        <taxon>eudicotyledons</taxon>
        <taxon>Gunneridae</taxon>
        <taxon>Pentapetalae</taxon>
        <taxon>asterids</taxon>
        <taxon>campanulids</taxon>
        <taxon>Asterales</taxon>
        <taxon>Asteraceae</taxon>
        <taxon>Asteroideae</taxon>
        <taxon>Heliantheae alliance</taxon>
        <taxon>Millerieae</taxon>
        <taxon>Smallanthus</taxon>
    </lineage>
</organism>
<reference evidence="1 2" key="2">
    <citation type="journal article" date="2022" name="Mol. Ecol. Resour.">
        <title>The genomes of chicory, endive, great burdock and yacon provide insights into Asteraceae paleo-polyploidization history and plant inulin production.</title>
        <authorList>
            <person name="Fan W."/>
            <person name="Wang S."/>
            <person name="Wang H."/>
            <person name="Wang A."/>
            <person name="Jiang F."/>
            <person name="Liu H."/>
            <person name="Zhao H."/>
            <person name="Xu D."/>
            <person name="Zhang Y."/>
        </authorList>
    </citation>
    <scope>NUCLEOTIDE SEQUENCE [LARGE SCALE GENOMIC DNA]</scope>
    <source>
        <strain evidence="2">cv. Yunnan</strain>
        <tissue evidence="1">Leaves</tissue>
    </source>
</reference>
<dbReference type="EMBL" id="CM042026">
    <property type="protein sequence ID" value="KAI3805090.1"/>
    <property type="molecule type" value="Genomic_DNA"/>
</dbReference>
<gene>
    <name evidence="1" type="ORF">L1987_27137</name>
</gene>